<dbReference type="AlphaFoldDB" id="A0A1U8B7U3"/>
<sequence length="358" mass="40673">MASNFDRWEKDPFFSAAEEVQESADRMESAYRTWIHETKEASGMCDSDELRRDLHTALGTAKWQLEEFERAVRSSYRHSSAQDARTRHRQFIAAIESKIATVENSLKELVHAEGKSLPWVSLDEGERDELALFLSSPSSHGDRIPATIPGRDEEEGAPPGVRGESLPDCSKNWNHSADCGSQETKDDRLHGHWRTTSASADIGLWKIAIDHEDFQNSSFDRPPDLPPPKVLSFSGFLRTMEPLSKLKWTKNGFRKWKCGDRYQAEGTSLLRSDQLGRGINACYERSKSCIDGYDDSYDKQLYGCFGAVQRQLQRSQYQIQYGRPIQLIIWVALALFLIEVCLKCRGVSGVFYVTSTFQ</sequence>
<dbReference type="eggNOG" id="ENOG502QQ2F">
    <property type="taxonomic scope" value="Eukaryota"/>
</dbReference>
<dbReference type="PANTHER" id="PTHR34949">
    <property type="entry name" value="OS05G0443700 PROTEIN"/>
    <property type="match status" value="1"/>
</dbReference>
<dbReference type="InterPro" id="IPR015260">
    <property type="entry name" value="Syntaxin-6/10/61_N"/>
</dbReference>
<evidence type="ECO:0000259" key="9">
    <source>
        <dbReference type="Pfam" id="PF09177"/>
    </source>
</evidence>
<keyword evidence="10" id="KW-1185">Reference proteome</keyword>
<dbReference type="Proteomes" id="UP000189703">
    <property type="component" value="Unplaced"/>
</dbReference>
<dbReference type="GO" id="GO:0016020">
    <property type="term" value="C:membrane"/>
    <property type="evidence" value="ECO:0007669"/>
    <property type="project" value="InterPro"/>
</dbReference>
<dbReference type="GO" id="GO:0005794">
    <property type="term" value="C:Golgi apparatus"/>
    <property type="evidence" value="ECO:0007669"/>
    <property type="project" value="UniProtKB-SubCell"/>
</dbReference>
<evidence type="ECO:0000256" key="2">
    <source>
        <dbReference type="ARBA" id="ARBA00022448"/>
    </source>
</evidence>
<keyword evidence="6" id="KW-0333">Golgi apparatus</keyword>
<proteinExistence type="inferred from homology"/>
<keyword evidence="3" id="KW-0812">Transmembrane</keyword>
<dbReference type="InterPro" id="IPR010989">
    <property type="entry name" value="SNARE"/>
</dbReference>
<keyword evidence="4" id="KW-0653">Protein transport</keyword>
<dbReference type="Gene3D" id="1.20.58.90">
    <property type="match status" value="1"/>
</dbReference>
<evidence type="ECO:0000313" key="11">
    <source>
        <dbReference type="RefSeq" id="XP_010277122.1"/>
    </source>
</evidence>
<dbReference type="SUPFAM" id="SSF47661">
    <property type="entry name" value="t-snare proteins"/>
    <property type="match status" value="1"/>
</dbReference>
<evidence type="ECO:0000256" key="6">
    <source>
        <dbReference type="ARBA" id="ARBA00023034"/>
    </source>
</evidence>
<keyword evidence="5" id="KW-1133">Transmembrane helix</keyword>
<organism evidence="10 11">
    <name type="scientific">Nelumbo nucifera</name>
    <name type="common">Sacred lotus</name>
    <dbReference type="NCBI Taxonomy" id="4432"/>
    <lineage>
        <taxon>Eukaryota</taxon>
        <taxon>Viridiplantae</taxon>
        <taxon>Streptophyta</taxon>
        <taxon>Embryophyta</taxon>
        <taxon>Tracheophyta</taxon>
        <taxon>Spermatophyta</taxon>
        <taxon>Magnoliopsida</taxon>
        <taxon>Proteales</taxon>
        <taxon>Nelumbonaceae</taxon>
        <taxon>Nelumbo</taxon>
    </lineage>
</organism>
<feature type="domain" description="Syntaxin 6/10/61 N-terminal" evidence="9">
    <location>
        <begin position="11"/>
        <end position="102"/>
    </location>
</feature>
<dbReference type="GO" id="GO:0015031">
    <property type="term" value="P:protein transport"/>
    <property type="evidence" value="ECO:0007669"/>
    <property type="project" value="UniProtKB-KW"/>
</dbReference>
<comment type="similarity">
    <text evidence="1">Belongs to the syntaxin family.</text>
</comment>
<reference evidence="11" key="1">
    <citation type="submission" date="2025-08" db="UniProtKB">
        <authorList>
            <consortium name="RefSeq"/>
        </authorList>
    </citation>
    <scope>IDENTIFICATION</scope>
</reference>
<keyword evidence="7" id="KW-0472">Membrane</keyword>
<evidence type="ECO:0000313" key="10">
    <source>
        <dbReference type="Proteomes" id="UP000189703"/>
    </source>
</evidence>
<comment type="subcellular location">
    <subcellularLocation>
        <location evidence="8">Golgi apparatus</location>
        <location evidence="8">trans-Golgi network membrane</location>
        <topology evidence="8">Single-pass type IV membrane protein</topology>
    </subcellularLocation>
</comment>
<protein>
    <submittedName>
        <fullName evidence="11">Uncharacterized protein LOC104611658 isoform X1</fullName>
    </submittedName>
</protein>
<evidence type="ECO:0000256" key="3">
    <source>
        <dbReference type="ARBA" id="ARBA00022692"/>
    </source>
</evidence>
<evidence type="ECO:0000256" key="4">
    <source>
        <dbReference type="ARBA" id="ARBA00022927"/>
    </source>
</evidence>
<dbReference type="RefSeq" id="XP_010277122.1">
    <property type="nucleotide sequence ID" value="XM_010278820.2"/>
</dbReference>
<dbReference type="CDD" id="cd21442">
    <property type="entry name" value="SNARE_NTD_STX6-like"/>
    <property type="match status" value="1"/>
</dbReference>
<dbReference type="GeneID" id="104611658"/>
<gene>
    <name evidence="11" type="primary">LOC104611658</name>
</gene>
<dbReference type="FunCoup" id="A0A1U8B7U3">
    <property type="interactions" value="1269"/>
</dbReference>
<evidence type="ECO:0000256" key="1">
    <source>
        <dbReference type="ARBA" id="ARBA00009063"/>
    </source>
</evidence>
<name>A0A1U8B7U3_NELNU</name>
<dbReference type="GO" id="GO:0048193">
    <property type="term" value="P:Golgi vesicle transport"/>
    <property type="evidence" value="ECO:0007669"/>
    <property type="project" value="InterPro"/>
</dbReference>
<dbReference type="PANTHER" id="PTHR34949:SF6">
    <property type="entry name" value="EXPRESSED PROTEIN"/>
    <property type="match status" value="1"/>
</dbReference>
<dbReference type="OrthoDB" id="1889309at2759"/>
<evidence type="ECO:0000256" key="7">
    <source>
        <dbReference type="ARBA" id="ARBA00023136"/>
    </source>
</evidence>
<evidence type="ECO:0000256" key="8">
    <source>
        <dbReference type="ARBA" id="ARBA00037801"/>
    </source>
</evidence>
<dbReference type="Pfam" id="PF09177">
    <property type="entry name" value="STX6_10_61_N"/>
    <property type="match status" value="1"/>
</dbReference>
<dbReference type="OMA" id="ERDKSCM"/>
<keyword evidence="2" id="KW-0813">Transport</keyword>
<evidence type="ECO:0000256" key="5">
    <source>
        <dbReference type="ARBA" id="ARBA00022989"/>
    </source>
</evidence>
<dbReference type="KEGG" id="nnu:104611658"/>
<accession>A0A1U8B7U3</accession>
<dbReference type="FunFam" id="1.20.58.90:FF:000004">
    <property type="entry name" value="Syntaxin 10"/>
    <property type="match status" value="1"/>
</dbReference>